<accession>A0A150X308</accession>
<keyword evidence="2" id="KW-1185">Reference proteome</keyword>
<comment type="caution">
    <text evidence="1">The sequence shown here is derived from an EMBL/GenBank/DDBJ whole genome shotgun (WGS) entry which is preliminary data.</text>
</comment>
<gene>
    <name evidence="1" type="ORF">AWN68_10410</name>
</gene>
<reference evidence="1 2" key="1">
    <citation type="submission" date="2016-01" db="EMBL/GenBank/DDBJ databases">
        <title>Genome sequencing of Roseivirga echinicomitans KMM 6058.</title>
        <authorList>
            <person name="Selvaratnam C."/>
            <person name="Thevarajoo S."/>
            <person name="Goh K.M."/>
            <person name="Ee R."/>
            <person name="Chan K.-G."/>
            <person name="Chong C.S."/>
        </authorList>
    </citation>
    <scope>NUCLEOTIDE SEQUENCE [LARGE SCALE GENOMIC DNA]</scope>
    <source>
        <strain evidence="1 2">KMM 6058</strain>
    </source>
</reference>
<dbReference type="OrthoDB" id="982949at2"/>
<organism evidence="1 2">
    <name type="scientific">Roseivirga echinicomitans</name>
    <dbReference type="NCBI Taxonomy" id="296218"/>
    <lineage>
        <taxon>Bacteria</taxon>
        <taxon>Pseudomonadati</taxon>
        <taxon>Bacteroidota</taxon>
        <taxon>Cytophagia</taxon>
        <taxon>Cytophagales</taxon>
        <taxon>Roseivirgaceae</taxon>
        <taxon>Roseivirga</taxon>
    </lineage>
</organism>
<evidence type="ECO:0000313" key="2">
    <source>
        <dbReference type="Proteomes" id="UP000075615"/>
    </source>
</evidence>
<protein>
    <recommendedName>
        <fullName evidence="3">Addiction module protein</fullName>
    </recommendedName>
</protein>
<dbReference type="Proteomes" id="UP000075615">
    <property type="component" value="Unassembled WGS sequence"/>
</dbReference>
<dbReference type="RefSeq" id="WP_068418134.1">
    <property type="nucleotide sequence ID" value="NZ_LRDB01000050.1"/>
</dbReference>
<dbReference type="STRING" id="296218.AWN68_10410"/>
<sequence>MEKAIDKELMSHLLRLEKDQQDRVLNYIKEMIASEEMESRAETSEQDIASGKVKSFDQFNTNYENWKIQKRASSK</sequence>
<evidence type="ECO:0000313" key="1">
    <source>
        <dbReference type="EMBL" id="KYG73094.1"/>
    </source>
</evidence>
<evidence type="ECO:0008006" key="3">
    <source>
        <dbReference type="Google" id="ProtNLM"/>
    </source>
</evidence>
<name>A0A150X308_9BACT</name>
<proteinExistence type="predicted"/>
<dbReference type="AlphaFoldDB" id="A0A150X308"/>
<dbReference type="EMBL" id="LRDB01000050">
    <property type="protein sequence ID" value="KYG73094.1"/>
    <property type="molecule type" value="Genomic_DNA"/>
</dbReference>